<keyword evidence="3" id="KW-0479">Metal-binding</keyword>
<dbReference type="GO" id="GO:0046872">
    <property type="term" value="F:metal ion binding"/>
    <property type="evidence" value="ECO:0007669"/>
    <property type="project" value="UniProtKB-KW"/>
</dbReference>
<feature type="domain" description="Dyp-type peroxidase C-terminal" evidence="8">
    <location>
        <begin position="136"/>
        <end position="300"/>
    </location>
</feature>
<keyword evidence="2 9" id="KW-0575">Peroxidase</keyword>
<dbReference type="PANTHER" id="PTHR30521:SF0">
    <property type="entry name" value="DYP-TYPE PEROXIDASE FAMILY PROTEIN"/>
    <property type="match status" value="1"/>
</dbReference>
<dbReference type="AlphaFoldDB" id="A0A542XB94"/>
<dbReference type="NCBIfam" id="TIGR01413">
    <property type="entry name" value="Dyp_perox_fam"/>
    <property type="match status" value="1"/>
</dbReference>
<evidence type="ECO:0000256" key="2">
    <source>
        <dbReference type="ARBA" id="ARBA00022559"/>
    </source>
</evidence>
<dbReference type="GO" id="GO:0005829">
    <property type="term" value="C:cytosol"/>
    <property type="evidence" value="ECO:0007669"/>
    <property type="project" value="TreeGrafter"/>
</dbReference>
<dbReference type="SUPFAM" id="SSF54909">
    <property type="entry name" value="Dimeric alpha+beta barrel"/>
    <property type="match status" value="1"/>
</dbReference>
<comment type="similarity">
    <text evidence="6">Belongs to the DyP-type peroxidase family.</text>
</comment>
<accession>A0A542XB94</accession>
<evidence type="ECO:0000259" key="8">
    <source>
        <dbReference type="Pfam" id="PF20628"/>
    </source>
</evidence>
<name>A0A542XB94_9MICO</name>
<dbReference type="InterPro" id="IPR011008">
    <property type="entry name" value="Dimeric_a/b-barrel"/>
</dbReference>
<comment type="cofactor">
    <cofactor evidence="1">
        <name>heme b</name>
        <dbReference type="ChEBI" id="CHEBI:60344"/>
    </cofactor>
</comment>
<evidence type="ECO:0000256" key="6">
    <source>
        <dbReference type="ARBA" id="ARBA00025737"/>
    </source>
</evidence>
<proteinExistence type="inferred from homology"/>
<evidence type="ECO:0000313" key="10">
    <source>
        <dbReference type="Proteomes" id="UP000318336"/>
    </source>
</evidence>
<dbReference type="RefSeq" id="WP_142005180.1">
    <property type="nucleotide sequence ID" value="NZ_CAJTBP010000001.1"/>
</dbReference>
<dbReference type="Proteomes" id="UP000318336">
    <property type="component" value="Unassembled WGS sequence"/>
</dbReference>
<dbReference type="OrthoDB" id="3251355at2"/>
<dbReference type="InterPro" id="IPR048327">
    <property type="entry name" value="Dyp_perox_N"/>
</dbReference>
<dbReference type="InterPro" id="IPR006314">
    <property type="entry name" value="Dyp_peroxidase"/>
</dbReference>
<sequence length="309" mass="34246">MATQKLVAPPARAAMFLTLTVNDGSEEAVRDLLTGMSGFTRSVAFREPDEHLLCVVGIGSQLWDRLFPNLPKPRGLHPFEEIKGDKHTAVSTPGDLLIHLRSGRLDMCFELARLLGKKFEGHAEIIDEVHGFKFFDERDLLGFVDGTENPEGDRAEDAVTIGEEDAAYAGGSYVIVQKYLHDMAGWDALSVEEQEDAIGRSKLDDVEMDDDAKPANAHIKLNVIHDAEGKQLQIMRDNMPFGSVGEREFGTYFIGYAKDPSVTEHMLRNMFIGDPPGTYDRILDFSTPKTGALFFVPSVDFLDDPTPRG</sequence>
<dbReference type="GO" id="GO:0004601">
    <property type="term" value="F:peroxidase activity"/>
    <property type="evidence" value="ECO:0007669"/>
    <property type="project" value="UniProtKB-KW"/>
</dbReference>
<keyword evidence="10" id="KW-1185">Reference proteome</keyword>
<keyword evidence="5" id="KW-0408">Iron</keyword>
<evidence type="ECO:0000256" key="1">
    <source>
        <dbReference type="ARBA" id="ARBA00001970"/>
    </source>
</evidence>
<dbReference type="Pfam" id="PF20628">
    <property type="entry name" value="Dyp_perox_C"/>
    <property type="match status" value="1"/>
</dbReference>
<evidence type="ECO:0000256" key="4">
    <source>
        <dbReference type="ARBA" id="ARBA00023002"/>
    </source>
</evidence>
<dbReference type="PROSITE" id="PS51404">
    <property type="entry name" value="DYP_PEROXIDASE"/>
    <property type="match status" value="1"/>
</dbReference>
<gene>
    <name evidence="9" type="ORF">FB554_1254</name>
</gene>
<feature type="domain" description="Dyp-type peroxidase N-terminal" evidence="7">
    <location>
        <begin position="6"/>
        <end position="133"/>
    </location>
</feature>
<dbReference type="Pfam" id="PF04261">
    <property type="entry name" value="Dyp_perox_N"/>
    <property type="match status" value="1"/>
</dbReference>
<protein>
    <submittedName>
        <fullName evidence="9">Putative iron-dependent peroxidase</fullName>
    </submittedName>
</protein>
<dbReference type="PANTHER" id="PTHR30521">
    <property type="entry name" value="DEFERROCHELATASE/PEROXIDASE"/>
    <property type="match status" value="1"/>
</dbReference>
<keyword evidence="4" id="KW-0560">Oxidoreductase</keyword>
<comment type="caution">
    <text evidence="9">The sequence shown here is derived from an EMBL/GenBank/DDBJ whole genome shotgun (WGS) entry which is preliminary data.</text>
</comment>
<dbReference type="InterPro" id="IPR048328">
    <property type="entry name" value="Dyp_perox_C"/>
</dbReference>
<evidence type="ECO:0000256" key="5">
    <source>
        <dbReference type="ARBA" id="ARBA00023004"/>
    </source>
</evidence>
<evidence type="ECO:0000259" key="7">
    <source>
        <dbReference type="Pfam" id="PF04261"/>
    </source>
</evidence>
<organism evidence="9 10">
    <name type="scientific">Barrientosiimonas humi</name>
    <dbReference type="NCBI Taxonomy" id="999931"/>
    <lineage>
        <taxon>Bacteria</taxon>
        <taxon>Bacillati</taxon>
        <taxon>Actinomycetota</taxon>
        <taxon>Actinomycetes</taxon>
        <taxon>Micrococcales</taxon>
        <taxon>Dermacoccaceae</taxon>
        <taxon>Barrientosiimonas</taxon>
    </lineage>
</organism>
<evidence type="ECO:0000256" key="3">
    <source>
        <dbReference type="ARBA" id="ARBA00022723"/>
    </source>
</evidence>
<dbReference type="GO" id="GO:0020037">
    <property type="term" value="F:heme binding"/>
    <property type="evidence" value="ECO:0007669"/>
    <property type="project" value="InterPro"/>
</dbReference>
<reference evidence="9 10" key="1">
    <citation type="submission" date="2019-06" db="EMBL/GenBank/DDBJ databases">
        <title>Sequencing the genomes of 1000 actinobacteria strains.</title>
        <authorList>
            <person name="Klenk H.-P."/>
        </authorList>
    </citation>
    <scope>NUCLEOTIDE SEQUENCE [LARGE SCALE GENOMIC DNA]</scope>
    <source>
        <strain evidence="9 10">DSM 24617</strain>
    </source>
</reference>
<dbReference type="EMBL" id="VFOK01000001">
    <property type="protein sequence ID" value="TQL33119.1"/>
    <property type="molecule type" value="Genomic_DNA"/>
</dbReference>
<evidence type="ECO:0000313" key="9">
    <source>
        <dbReference type="EMBL" id="TQL33119.1"/>
    </source>
</evidence>